<sequence length="150" mass="16886">MERKTARYIRIAMVKKNPTSEFTMSKLLKCTNHDIRTIFPRLADLGACSFGEDPDIFGDTLTEVVENAPRGHGLLFKQQTVNELKTLLACNEAELHHASFALIAISPTEEVEEPPNWGNFPTLRAFWSATLHSFEHDPEVQAGKEIDSDM</sequence>
<reference evidence="1 2" key="1">
    <citation type="submission" date="2020-08" db="EMBL/GenBank/DDBJ databases">
        <title>Genomic Encyclopedia of Type Strains, Phase IV (KMG-IV): sequencing the most valuable type-strain genomes for metagenomic binning, comparative biology and taxonomic classification.</title>
        <authorList>
            <person name="Goeker M."/>
        </authorList>
    </citation>
    <scope>NUCLEOTIDE SEQUENCE [LARGE SCALE GENOMIC DNA]</scope>
    <source>
        <strain evidence="1 2">DSM 4491</strain>
    </source>
</reference>
<name>A0A841QFY8_9PROT</name>
<accession>A0A841QFY8</accession>
<dbReference type="Proteomes" id="UP000578000">
    <property type="component" value="Unassembled WGS sequence"/>
</dbReference>
<dbReference type="EMBL" id="JACHIE010000012">
    <property type="protein sequence ID" value="MBB6457929.1"/>
    <property type="molecule type" value="Genomic_DNA"/>
</dbReference>
<evidence type="ECO:0000313" key="1">
    <source>
        <dbReference type="EMBL" id="MBB6457929.1"/>
    </source>
</evidence>
<proteinExistence type="predicted"/>
<dbReference type="AlphaFoldDB" id="A0A841QFY8"/>
<organism evidence="1 2">
    <name type="scientific">Acetobacter lovaniensis</name>
    <dbReference type="NCBI Taxonomy" id="104100"/>
    <lineage>
        <taxon>Bacteria</taxon>
        <taxon>Pseudomonadati</taxon>
        <taxon>Pseudomonadota</taxon>
        <taxon>Alphaproteobacteria</taxon>
        <taxon>Acetobacterales</taxon>
        <taxon>Acetobacteraceae</taxon>
        <taxon>Acetobacter</taxon>
    </lineage>
</organism>
<gene>
    <name evidence="1" type="ORF">HNR55_002533</name>
</gene>
<comment type="caution">
    <text evidence="1">The sequence shown here is derived from an EMBL/GenBank/DDBJ whole genome shotgun (WGS) entry which is preliminary data.</text>
</comment>
<keyword evidence="2" id="KW-1185">Reference proteome</keyword>
<evidence type="ECO:0000313" key="2">
    <source>
        <dbReference type="Proteomes" id="UP000578000"/>
    </source>
</evidence>
<protein>
    <submittedName>
        <fullName evidence="1">Uncharacterized protein</fullName>
    </submittedName>
</protein>